<dbReference type="InterPro" id="IPR014752">
    <property type="entry name" value="Arrestin-like_C"/>
</dbReference>
<dbReference type="AlphaFoldDB" id="A0A8H7RU92"/>
<comment type="caution">
    <text evidence="3">The sequence shown here is derived from an EMBL/GenBank/DDBJ whole genome shotgun (WGS) entry which is preliminary data.</text>
</comment>
<dbReference type="Gene3D" id="2.60.40.640">
    <property type="match status" value="2"/>
</dbReference>
<dbReference type="GO" id="GO:0030674">
    <property type="term" value="F:protein-macromolecule adaptor activity"/>
    <property type="evidence" value="ECO:0007669"/>
    <property type="project" value="TreeGrafter"/>
</dbReference>
<gene>
    <name evidence="3" type="ORF">INT45_005388</name>
</gene>
<evidence type="ECO:0000313" key="3">
    <source>
        <dbReference type="EMBL" id="KAG2217286.1"/>
    </source>
</evidence>
<dbReference type="GO" id="GO:0070086">
    <property type="term" value="P:ubiquitin-dependent endocytosis"/>
    <property type="evidence" value="ECO:0007669"/>
    <property type="project" value="TreeGrafter"/>
</dbReference>
<dbReference type="SMART" id="SM01017">
    <property type="entry name" value="Arrestin_C"/>
    <property type="match status" value="1"/>
</dbReference>
<name>A0A8H7RU92_9FUNG</name>
<evidence type="ECO:0000256" key="1">
    <source>
        <dbReference type="SAM" id="MobiDB-lite"/>
    </source>
</evidence>
<keyword evidence="4" id="KW-1185">Reference proteome</keyword>
<accession>A0A8H7RU92</accession>
<dbReference type="Pfam" id="PF02752">
    <property type="entry name" value="Arrestin_C"/>
    <property type="match status" value="1"/>
</dbReference>
<feature type="compositionally biased region" description="Acidic residues" evidence="1">
    <location>
        <begin position="436"/>
        <end position="448"/>
    </location>
</feature>
<dbReference type="Pfam" id="PF00339">
    <property type="entry name" value="Arrestin_N"/>
    <property type="match status" value="1"/>
</dbReference>
<dbReference type="GO" id="GO:0005886">
    <property type="term" value="C:plasma membrane"/>
    <property type="evidence" value="ECO:0007669"/>
    <property type="project" value="TreeGrafter"/>
</dbReference>
<feature type="region of interest" description="Disordered" evidence="1">
    <location>
        <begin position="346"/>
        <end position="450"/>
    </location>
</feature>
<dbReference type="InterPro" id="IPR014756">
    <property type="entry name" value="Ig_E-set"/>
</dbReference>
<feature type="compositionally biased region" description="Low complexity" evidence="1">
    <location>
        <begin position="390"/>
        <end position="407"/>
    </location>
</feature>
<dbReference type="InterPro" id="IPR011021">
    <property type="entry name" value="Arrestin-like_N"/>
</dbReference>
<evidence type="ECO:0000259" key="2">
    <source>
        <dbReference type="SMART" id="SM01017"/>
    </source>
</evidence>
<evidence type="ECO:0000313" key="4">
    <source>
        <dbReference type="Proteomes" id="UP000646827"/>
    </source>
</evidence>
<dbReference type="PANTHER" id="PTHR11188:SF17">
    <property type="entry name" value="FI21816P1"/>
    <property type="match status" value="1"/>
</dbReference>
<sequence>MDRIRSSIKTKIHVESDQLIMYGTASESPGCVLRGVLDVRVQEPTKVKAISLRFTGKMTITWTEPVSHGHERLYQDERLLINHTWNFLPKTSNVHQLDPGLYSYEFELPLPGNLPESTHITSFYLVQYRLKATVQRTRLLPNNNAHQLIHLSRQMLPLTPEFLEPVIVANQWTNKLDYEISIPSKIVSHGEHIPISIRVTPLVSDLRIRHLTCTFKEYMICRASSGWFGGHSRAQGRIIHFTRDDHFGASNSSHNNSFIVWSKVLTIPVPRSNHQVQCDVQNDVVRVRHKLKFILSIENPDGHTSELRAALPVMICPKTPVSTGLPSYEEAWQTLPYDPALMVSLLHNRPSNNNSNNRNDSNNNNSDTGDDNLSSNVITSEDEDTISPMSTTISTRRATSRSANNSRRNVERRRWSFFGGYDRSTPTTTTTTTTTAEDEPISSPDEDGGCYNNRHGGRRTSRTLQHNIIPIGASSPRPCSVVDLYPAGRHNVTNNSVMNSHLPTYDEFLLTSR</sequence>
<dbReference type="OrthoDB" id="2333384at2759"/>
<feature type="compositionally biased region" description="Low complexity" evidence="1">
    <location>
        <begin position="425"/>
        <end position="435"/>
    </location>
</feature>
<dbReference type="InterPro" id="IPR011022">
    <property type="entry name" value="Arrestin_C-like"/>
</dbReference>
<dbReference type="GO" id="GO:0031625">
    <property type="term" value="F:ubiquitin protein ligase binding"/>
    <property type="evidence" value="ECO:0007669"/>
    <property type="project" value="TreeGrafter"/>
</dbReference>
<protein>
    <recommendedName>
        <fullName evidence="2">Arrestin C-terminal-like domain-containing protein</fullName>
    </recommendedName>
</protein>
<dbReference type="InterPro" id="IPR050357">
    <property type="entry name" value="Arrestin_domain-protein"/>
</dbReference>
<dbReference type="SUPFAM" id="SSF81296">
    <property type="entry name" value="E set domains"/>
    <property type="match status" value="1"/>
</dbReference>
<organism evidence="3 4">
    <name type="scientific">Circinella minor</name>
    <dbReference type="NCBI Taxonomy" id="1195481"/>
    <lineage>
        <taxon>Eukaryota</taxon>
        <taxon>Fungi</taxon>
        <taxon>Fungi incertae sedis</taxon>
        <taxon>Mucoromycota</taxon>
        <taxon>Mucoromycotina</taxon>
        <taxon>Mucoromycetes</taxon>
        <taxon>Mucorales</taxon>
        <taxon>Lichtheimiaceae</taxon>
        <taxon>Circinella</taxon>
    </lineage>
</organism>
<proteinExistence type="predicted"/>
<reference evidence="3 4" key="1">
    <citation type="submission" date="2020-12" db="EMBL/GenBank/DDBJ databases">
        <title>Metabolic potential, ecology and presence of endohyphal bacteria is reflected in genomic diversity of Mucoromycotina.</title>
        <authorList>
            <person name="Muszewska A."/>
            <person name="Okrasinska A."/>
            <person name="Steczkiewicz K."/>
            <person name="Drgas O."/>
            <person name="Orlowska M."/>
            <person name="Perlinska-Lenart U."/>
            <person name="Aleksandrzak-Piekarczyk T."/>
            <person name="Szatraj K."/>
            <person name="Zielenkiewicz U."/>
            <person name="Pilsyk S."/>
            <person name="Malc E."/>
            <person name="Mieczkowski P."/>
            <person name="Kruszewska J.S."/>
            <person name="Biernat P."/>
            <person name="Pawlowska J."/>
        </authorList>
    </citation>
    <scope>NUCLEOTIDE SEQUENCE [LARGE SCALE GENOMIC DNA]</scope>
    <source>
        <strain evidence="3 4">CBS 142.35</strain>
    </source>
</reference>
<dbReference type="EMBL" id="JAEPRB010000311">
    <property type="protein sequence ID" value="KAG2217286.1"/>
    <property type="molecule type" value="Genomic_DNA"/>
</dbReference>
<feature type="compositionally biased region" description="Low complexity" evidence="1">
    <location>
        <begin position="351"/>
        <end position="376"/>
    </location>
</feature>
<dbReference type="PANTHER" id="PTHR11188">
    <property type="entry name" value="ARRESTIN DOMAIN CONTAINING PROTEIN"/>
    <property type="match status" value="1"/>
</dbReference>
<dbReference type="Proteomes" id="UP000646827">
    <property type="component" value="Unassembled WGS sequence"/>
</dbReference>
<dbReference type="GO" id="GO:0005829">
    <property type="term" value="C:cytosol"/>
    <property type="evidence" value="ECO:0007669"/>
    <property type="project" value="TreeGrafter"/>
</dbReference>
<feature type="domain" description="Arrestin C-terminal-like" evidence="2">
    <location>
        <begin position="172"/>
        <end position="320"/>
    </location>
</feature>